<dbReference type="GO" id="GO:0008488">
    <property type="term" value="F:gamma-glutamyl carboxylase activity"/>
    <property type="evidence" value="ECO:0007669"/>
    <property type="project" value="UniProtKB-EC"/>
</dbReference>
<dbReference type="SMART" id="SM00752">
    <property type="entry name" value="HTTM"/>
    <property type="match status" value="1"/>
</dbReference>
<evidence type="ECO:0000256" key="3">
    <source>
        <dbReference type="ARBA" id="ARBA00017054"/>
    </source>
</evidence>
<evidence type="ECO:0000256" key="5">
    <source>
        <dbReference type="ARBA" id="ARBA00022824"/>
    </source>
</evidence>
<feature type="transmembrane region" description="Helical" evidence="16">
    <location>
        <begin position="118"/>
        <end position="151"/>
    </location>
</feature>
<evidence type="ECO:0000256" key="16">
    <source>
        <dbReference type="SAM" id="Phobius"/>
    </source>
</evidence>
<organism evidence="18 19">
    <name type="scientific">Cyprinus carpio</name>
    <name type="common">Common carp</name>
    <dbReference type="NCBI Taxonomy" id="7962"/>
    <lineage>
        <taxon>Eukaryota</taxon>
        <taxon>Metazoa</taxon>
        <taxon>Chordata</taxon>
        <taxon>Craniata</taxon>
        <taxon>Vertebrata</taxon>
        <taxon>Euteleostomi</taxon>
        <taxon>Actinopterygii</taxon>
        <taxon>Neopterygii</taxon>
        <taxon>Teleostei</taxon>
        <taxon>Ostariophysi</taxon>
        <taxon>Cypriniformes</taxon>
        <taxon>Cyprinidae</taxon>
        <taxon>Cyprininae</taxon>
        <taxon>Cyprinus</taxon>
    </lineage>
</organism>
<evidence type="ECO:0000256" key="9">
    <source>
        <dbReference type="ARBA" id="ARBA00023157"/>
    </source>
</evidence>
<evidence type="ECO:0000259" key="17">
    <source>
        <dbReference type="SMART" id="SM00752"/>
    </source>
</evidence>
<keyword evidence="10" id="KW-0456">Lyase</keyword>
<evidence type="ECO:0000313" key="19">
    <source>
        <dbReference type="Proteomes" id="UP000694701"/>
    </source>
</evidence>
<feature type="compositionally biased region" description="Basic and acidic residues" evidence="15">
    <location>
        <begin position="753"/>
        <end position="766"/>
    </location>
</feature>
<evidence type="ECO:0000256" key="11">
    <source>
        <dbReference type="ARBA" id="ARBA00030083"/>
    </source>
</evidence>
<feature type="region of interest" description="Disordered" evidence="15">
    <location>
        <begin position="347"/>
        <end position="369"/>
    </location>
</feature>
<dbReference type="InterPro" id="IPR007782">
    <property type="entry name" value="VKG_COase"/>
</dbReference>
<keyword evidence="9" id="KW-1015">Disulfide bond</keyword>
<evidence type="ECO:0000256" key="4">
    <source>
        <dbReference type="ARBA" id="ARBA00022692"/>
    </source>
</evidence>
<evidence type="ECO:0000313" key="18">
    <source>
        <dbReference type="Ensembl" id="ENSCCRP00020017162.1"/>
    </source>
</evidence>
<feature type="transmembrane region" description="Helical" evidence="16">
    <location>
        <begin position="163"/>
        <end position="183"/>
    </location>
</feature>
<comment type="catalytic activity">
    <reaction evidence="14">
        <text>4-carboxy-L-glutamyl-[protein] + 2,3-epoxyphylloquinone + H2O + H(+) = phylloquinol + L-glutamyl-[protein] + CO2 + O2</text>
        <dbReference type="Rhea" id="RHEA:45140"/>
        <dbReference type="Rhea" id="RHEA-COMP:10208"/>
        <dbReference type="Rhea" id="RHEA-COMP:11094"/>
        <dbReference type="ChEBI" id="CHEBI:15377"/>
        <dbReference type="ChEBI" id="CHEBI:15378"/>
        <dbReference type="ChEBI" id="CHEBI:15379"/>
        <dbReference type="ChEBI" id="CHEBI:15759"/>
        <dbReference type="ChEBI" id="CHEBI:16526"/>
        <dbReference type="ChEBI" id="CHEBI:28433"/>
        <dbReference type="ChEBI" id="CHEBI:29973"/>
        <dbReference type="ChEBI" id="CHEBI:84990"/>
        <dbReference type="EC" id="4.1.1.90"/>
    </reaction>
    <physiologicalReaction direction="right-to-left" evidence="14">
        <dbReference type="Rhea" id="RHEA:45142"/>
    </physiologicalReaction>
</comment>
<keyword evidence="4 16" id="KW-0812">Transmembrane</keyword>
<evidence type="ECO:0000256" key="1">
    <source>
        <dbReference type="ARBA" id="ARBA00004477"/>
    </source>
</evidence>
<evidence type="ECO:0000256" key="12">
    <source>
        <dbReference type="ARBA" id="ARBA00030249"/>
    </source>
</evidence>
<feature type="transmembrane region" description="Helical" evidence="16">
    <location>
        <begin position="195"/>
        <end position="216"/>
    </location>
</feature>
<dbReference type="AlphaFoldDB" id="A0A8C2CU17"/>
<dbReference type="PANTHER" id="PTHR12639">
    <property type="entry name" value="VITAMIN K-DEPENDENT GAMMA-CARBOXYLASE"/>
    <property type="match status" value="1"/>
</dbReference>
<keyword evidence="5" id="KW-0256">Endoplasmic reticulum</keyword>
<feature type="region of interest" description="Disordered" evidence="15">
    <location>
        <begin position="742"/>
        <end position="766"/>
    </location>
</feature>
<evidence type="ECO:0000256" key="13">
    <source>
        <dbReference type="ARBA" id="ARBA00032107"/>
    </source>
</evidence>
<evidence type="ECO:0000256" key="7">
    <source>
        <dbReference type="ARBA" id="ARBA00022990"/>
    </source>
</evidence>
<evidence type="ECO:0000256" key="2">
    <source>
        <dbReference type="ARBA" id="ARBA00012248"/>
    </source>
</evidence>
<dbReference type="EC" id="4.1.1.90" evidence="2"/>
<dbReference type="InterPro" id="IPR053935">
    <property type="entry name" value="VKGC_lumenal_dom"/>
</dbReference>
<dbReference type="InterPro" id="IPR011051">
    <property type="entry name" value="RmlC_Cupin_sf"/>
</dbReference>
<dbReference type="GO" id="GO:0005789">
    <property type="term" value="C:endoplasmic reticulum membrane"/>
    <property type="evidence" value="ECO:0007669"/>
    <property type="project" value="UniProtKB-SubCell"/>
</dbReference>
<dbReference type="Proteomes" id="UP000694701">
    <property type="component" value="Unplaced"/>
</dbReference>
<comment type="subcellular location">
    <subcellularLocation>
        <location evidence="1">Endoplasmic reticulum membrane</location>
        <topology evidence="1">Multi-pass membrane protein</topology>
    </subcellularLocation>
</comment>
<feature type="transmembrane region" description="Helical" evidence="16">
    <location>
        <begin position="251"/>
        <end position="273"/>
    </location>
</feature>
<evidence type="ECO:0000256" key="6">
    <source>
        <dbReference type="ARBA" id="ARBA00022989"/>
    </source>
</evidence>
<evidence type="ECO:0000256" key="8">
    <source>
        <dbReference type="ARBA" id="ARBA00023136"/>
    </source>
</evidence>
<dbReference type="GO" id="GO:0019842">
    <property type="term" value="F:vitamin binding"/>
    <property type="evidence" value="ECO:0007669"/>
    <property type="project" value="TreeGrafter"/>
</dbReference>
<dbReference type="Ensembl" id="ENSCCRT00020018866.1">
    <property type="protein sequence ID" value="ENSCCRP00020017162.1"/>
    <property type="gene ID" value="ENSCCRG00020006696.1"/>
</dbReference>
<keyword evidence="8 16" id="KW-0472">Membrane</keyword>
<feature type="domain" description="HTTM-like" evidence="17">
    <location>
        <begin position="58"/>
        <end position="317"/>
    </location>
</feature>
<protein>
    <recommendedName>
        <fullName evidence="3">Vitamin K-dependent gamma-carboxylase</fullName>
        <ecNumber evidence="2">4.1.1.90</ecNumber>
    </recommendedName>
    <alternativeName>
        <fullName evidence="11">Gamma-glutamyl carboxylase</fullName>
    </alternativeName>
    <alternativeName>
        <fullName evidence="12">Peptidyl-glutamate 4-carboxylase</fullName>
    </alternativeName>
    <alternativeName>
        <fullName evidence="13">Vitamin K gamma glutamyl carboxylase</fullName>
    </alternativeName>
</protein>
<proteinExistence type="predicted"/>
<reference evidence="18" key="1">
    <citation type="submission" date="2025-08" db="UniProtKB">
        <authorList>
            <consortium name="Ensembl"/>
        </authorList>
    </citation>
    <scope>IDENTIFICATION</scope>
</reference>
<dbReference type="InterPro" id="IPR011020">
    <property type="entry name" value="HTTM-like"/>
</dbReference>
<dbReference type="Pfam" id="PF22777">
    <property type="entry name" value="VKGC_lumenal_dom"/>
    <property type="match status" value="1"/>
</dbReference>
<dbReference type="PANTHER" id="PTHR12639:SF6">
    <property type="entry name" value="VITAMIN K-DEPENDENT GAMMA-CARBOXYLASE"/>
    <property type="match status" value="1"/>
</dbReference>
<accession>A0A8C2CU17</accession>
<evidence type="ECO:0000256" key="14">
    <source>
        <dbReference type="ARBA" id="ARBA00048415"/>
    </source>
</evidence>
<keyword evidence="6 16" id="KW-1133">Transmembrane helix</keyword>
<dbReference type="Pfam" id="PF05090">
    <property type="entry name" value="HTTM"/>
    <property type="match status" value="1"/>
</dbReference>
<evidence type="ECO:0000256" key="10">
    <source>
        <dbReference type="ARBA" id="ARBA00023239"/>
    </source>
</evidence>
<feature type="transmembrane region" description="Helical" evidence="16">
    <location>
        <begin position="280"/>
        <end position="303"/>
    </location>
</feature>
<name>A0A8C2CU17_CYPCA</name>
<keyword evidence="7" id="KW-0007">Acetylation</keyword>
<dbReference type="InterPro" id="IPR053934">
    <property type="entry name" value="HTTM_dom"/>
</dbReference>
<evidence type="ECO:0000256" key="15">
    <source>
        <dbReference type="SAM" id="MobiDB-lite"/>
    </source>
</evidence>
<sequence length="766" mass="88827">RAVCVCVTRTSLSLKKKNSKEDKQETLSPSEQTSAMKRLFGFEKEDISSWHRLVCLLNRPTDPASLGIFRFLFGMLMALDITQERGLSHLDYKYLDGAPVCRFPLFNFLKPLPMDWMFFVYFVMFLGAVGIMLGCFYRLACLMFISTYWYVFFLDKTTWNNHSYLYGLIGFQLTLMDANRYWSLDGLRNPRKRNAYVPLWNYTLLRTQIFIVYFIAGVKKLDADWVEGYSMKYLAHHWLFEPFKLILPVELSSLMVVHGGGLILDLTAGYLLFFDATRPVAFFFVSYFHCMNSQLFSIGMFSYTMLATSPLFCYPDWPRRFFGRFPEFLQPILPFVSPAPIPSSSCVYPKPPSGSGGQQEAHAAPKPTTPSFKHKFRAIFTILYIMEQFFLPYSHFITQGYNNWTNGLYGYSWDMMVHARSHQHVKITYRDGVTGDVGYLNPGVFTQSRRWKDHGDMLKQYATCLSENLPQFNISDPEIYFDIWVSINDRFQQRIFDPRVDIVKADWSPFRPNSWLMPLLVDRSPWRTKFEEIEGSLDNQTEVVFIADFPGLYLENYVSEDLGNTSVQVLEGLVNVEIVDEKKNYSLQPGEKMQIPAGGYHKVYTVSEGPSCYMYIYVNTTEAELQKNFTKLSELQEKVRNGTETEPLPPELQPLITGLDDQDSDSSVIDPVVRIFLKRQKRMQEVKKRREASLIERFQRFASKKYYSIRRGFLMTAIALRNLAVGLPPLEQLTREVAYANMKEPETETEASQDERLKDEVGHGEL</sequence>
<dbReference type="SUPFAM" id="SSF51182">
    <property type="entry name" value="RmlC-like cupins"/>
    <property type="match status" value="1"/>
</dbReference>